<keyword evidence="2" id="KW-1185">Reference proteome</keyword>
<evidence type="ECO:0000313" key="1">
    <source>
        <dbReference type="EMBL" id="THU47791.1"/>
    </source>
</evidence>
<protein>
    <submittedName>
        <fullName evidence="1">Uncharacterized protein</fullName>
    </submittedName>
</protein>
<name>A0A4S8IHM3_MUSBA</name>
<dbReference type="EMBL" id="PYDT01000010">
    <property type="protein sequence ID" value="THU47791.1"/>
    <property type="molecule type" value="Genomic_DNA"/>
</dbReference>
<proteinExistence type="predicted"/>
<dbReference type="AlphaFoldDB" id="A0A4S8IHM3"/>
<evidence type="ECO:0000313" key="2">
    <source>
        <dbReference type="Proteomes" id="UP000317650"/>
    </source>
</evidence>
<accession>A0A4S8IHM3</accession>
<reference evidence="1 2" key="1">
    <citation type="journal article" date="2019" name="Nat. Plants">
        <title>Genome sequencing of Musa balbisiana reveals subgenome evolution and function divergence in polyploid bananas.</title>
        <authorList>
            <person name="Yao X."/>
        </authorList>
    </citation>
    <scope>NUCLEOTIDE SEQUENCE [LARGE SCALE GENOMIC DNA]</scope>
    <source>
        <strain evidence="2">cv. DH-PKW</strain>
        <tissue evidence="1">Leaves</tissue>
    </source>
</reference>
<comment type="caution">
    <text evidence="1">The sequence shown here is derived from an EMBL/GenBank/DDBJ whole genome shotgun (WGS) entry which is preliminary data.</text>
</comment>
<dbReference type="Proteomes" id="UP000317650">
    <property type="component" value="Chromosome 9"/>
</dbReference>
<sequence length="244" mass="27744">MTTRTQEVASTSAPLVEDQIRSYRRGQRRMFNARQAMRHAGQRILGNSSTRNILEQQIDPQTQLTLSMRERAAIAPAEVLYRSRRDDTHHRVYIHRSEESMLVTNNQEDRTFIQEESFDQLRRSRMQYIHLGILQAPRGFKFGLQILNSLGFPRLAVPPPVNVILTSDWRCHRLSMAVLQPVNFHIDSVLMVPPPELSGYGWCHCPNSRVLGGATARTLRCWAVPPPSPAVPLPYPRALDGATA</sequence>
<organism evidence="1 2">
    <name type="scientific">Musa balbisiana</name>
    <name type="common">Banana</name>
    <dbReference type="NCBI Taxonomy" id="52838"/>
    <lineage>
        <taxon>Eukaryota</taxon>
        <taxon>Viridiplantae</taxon>
        <taxon>Streptophyta</taxon>
        <taxon>Embryophyta</taxon>
        <taxon>Tracheophyta</taxon>
        <taxon>Spermatophyta</taxon>
        <taxon>Magnoliopsida</taxon>
        <taxon>Liliopsida</taxon>
        <taxon>Zingiberales</taxon>
        <taxon>Musaceae</taxon>
        <taxon>Musa</taxon>
    </lineage>
</organism>
<gene>
    <name evidence="1" type="ORF">C4D60_Mb09t19370</name>
</gene>